<protein>
    <submittedName>
        <fullName evidence="1">Uncharacterized protein</fullName>
    </submittedName>
</protein>
<dbReference type="EMBL" id="BK032651">
    <property type="protein sequence ID" value="DAF53330.1"/>
    <property type="molecule type" value="Genomic_DNA"/>
</dbReference>
<organism evidence="1">
    <name type="scientific">Siphoviridae sp. ctHjK2</name>
    <dbReference type="NCBI Taxonomy" id="2827831"/>
    <lineage>
        <taxon>Viruses</taxon>
        <taxon>Duplodnaviria</taxon>
        <taxon>Heunggongvirae</taxon>
        <taxon>Uroviricota</taxon>
        <taxon>Caudoviricetes</taxon>
    </lineage>
</organism>
<accession>A0A8S5SRX2</accession>
<evidence type="ECO:0000313" key="1">
    <source>
        <dbReference type="EMBL" id="DAF53330.1"/>
    </source>
</evidence>
<proteinExistence type="predicted"/>
<sequence>MIIDRKQELFYPCQDSDINSGFKTNKRSTPEALKRLELEEQDSLLKIYQTWLSAIEKHLKASDTNVVRAVKESLVLKYMNVEGAGNKYLHYSKGRTYKIMYQWLRELNIIFFNERK</sequence>
<reference evidence="1" key="1">
    <citation type="journal article" date="2021" name="Proc. Natl. Acad. Sci. U.S.A.">
        <title>A Catalog of Tens of Thousands of Viruses from Human Metagenomes Reveals Hidden Associations with Chronic Diseases.</title>
        <authorList>
            <person name="Tisza M.J."/>
            <person name="Buck C.B."/>
        </authorList>
    </citation>
    <scope>NUCLEOTIDE SEQUENCE</scope>
    <source>
        <strain evidence="1">CtHjK2</strain>
    </source>
</reference>
<name>A0A8S5SRX2_9CAUD</name>